<keyword evidence="3" id="KW-1185">Reference proteome</keyword>
<dbReference type="EMBL" id="VUOB01000022">
    <property type="protein sequence ID" value="KAA2262218.1"/>
    <property type="molecule type" value="Genomic_DNA"/>
</dbReference>
<proteinExistence type="predicted"/>
<sequence>MAEKTRQSRVTDDLVGLIGVVVTAVGLAGIVLLLSLSPGSSIGRPGDQLAVTCSPVLSWFDTVAESYPEACGRARAATLGYALLVAIPTVVAAGALTSRAVARVVLTRAGGPTAPRST</sequence>
<accession>A0A5B2XEK1</accession>
<keyword evidence="1" id="KW-0812">Transmembrane</keyword>
<keyword evidence="1" id="KW-1133">Transmembrane helix</keyword>
<dbReference type="AlphaFoldDB" id="A0A5B2XEK1"/>
<evidence type="ECO:0000256" key="1">
    <source>
        <dbReference type="SAM" id="Phobius"/>
    </source>
</evidence>
<protein>
    <submittedName>
        <fullName evidence="2">Uncharacterized protein</fullName>
    </submittedName>
</protein>
<keyword evidence="1" id="KW-0472">Membrane</keyword>
<evidence type="ECO:0000313" key="3">
    <source>
        <dbReference type="Proteomes" id="UP000323454"/>
    </source>
</evidence>
<gene>
    <name evidence="2" type="ORF">F0L68_13080</name>
</gene>
<comment type="caution">
    <text evidence="2">The sequence shown here is derived from an EMBL/GenBank/DDBJ whole genome shotgun (WGS) entry which is preliminary data.</text>
</comment>
<organism evidence="2 3">
    <name type="scientific">Solihabitans fulvus</name>
    <dbReference type="NCBI Taxonomy" id="1892852"/>
    <lineage>
        <taxon>Bacteria</taxon>
        <taxon>Bacillati</taxon>
        <taxon>Actinomycetota</taxon>
        <taxon>Actinomycetes</taxon>
        <taxon>Pseudonocardiales</taxon>
        <taxon>Pseudonocardiaceae</taxon>
        <taxon>Solihabitans</taxon>
    </lineage>
</organism>
<feature type="transmembrane region" description="Helical" evidence="1">
    <location>
        <begin position="14"/>
        <end position="36"/>
    </location>
</feature>
<dbReference type="RefSeq" id="WP_149849801.1">
    <property type="nucleotide sequence ID" value="NZ_VUOB01000022.1"/>
</dbReference>
<reference evidence="2 3" key="2">
    <citation type="submission" date="2019-09" db="EMBL/GenBank/DDBJ databases">
        <authorList>
            <person name="Jin C."/>
        </authorList>
    </citation>
    <scope>NUCLEOTIDE SEQUENCE [LARGE SCALE GENOMIC DNA]</scope>
    <source>
        <strain evidence="2 3">AN110305</strain>
    </source>
</reference>
<name>A0A5B2XEK1_9PSEU</name>
<dbReference type="Proteomes" id="UP000323454">
    <property type="component" value="Unassembled WGS sequence"/>
</dbReference>
<evidence type="ECO:0000313" key="2">
    <source>
        <dbReference type="EMBL" id="KAA2262218.1"/>
    </source>
</evidence>
<reference evidence="2 3" key="1">
    <citation type="submission" date="2019-09" db="EMBL/GenBank/DDBJ databases">
        <title>Goodfellowia gen. nov., a new genus of the Pseudonocardineae related to Actinoalloteichus, containing Goodfellowia coeruleoviolacea gen. nov., comb. nov. gen. nov., comb. nov.</title>
        <authorList>
            <person name="Labeda D."/>
        </authorList>
    </citation>
    <scope>NUCLEOTIDE SEQUENCE [LARGE SCALE GENOMIC DNA]</scope>
    <source>
        <strain evidence="2 3">AN110305</strain>
    </source>
</reference>